<evidence type="ECO:0000256" key="2">
    <source>
        <dbReference type="SAM" id="Phobius"/>
    </source>
</evidence>
<gene>
    <name evidence="3" type="ORF">KY5_5419c</name>
</gene>
<protein>
    <submittedName>
        <fullName evidence="3">Uncharacterized protein</fullName>
    </submittedName>
</protein>
<feature type="region of interest" description="Disordered" evidence="1">
    <location>
        <begin position="1"/>
        <end position="22"/>
    </location>
</feature>
<reference evidence="3 4" key="1">
    <citation type="submission" date="2017-08" db="EMBL/GenBank/DDBJ databases">
        <title>Complete Genome Sequence of Streptomyces formicae KY5, the formicamycin producer.</title>
        <authorList>
            <person name="Holmes N.A."/>
            <person name="Devine R."/>
            <person name="Qin Z."/>
            <person name="Seipke R.F."/>
            <person name="Wilkinson B."/>
            <person name="Hutchings M.I."/>
        </authorList>
    </citation>
    <scope>NUCLEOTIDE SEQUENCE [LARGE SCALE GENOMIC DNA]</scope>
    <source>
        <strain evidence="3 4">KY5</strain>
    </source>
</reference>
<proteinExistence type="predicted"/>
<keyword evidence="2" id="KW-0472">Membrane</keyword>
<dbReference type="KEGG" id="sfk:KY5_5419c"/>
<dbReference type="EMBL" id="CP022685">
    <property type="protein sequence ID" value="ATL30437.1"/>
    <property type="molecule type" value="Genomic_DNA"/>
</dbReference>
<organism evidence="3 4">
    <name type="scientific">Streptomyces formicae</name>
    <dbReference type="NCBI Taxonomy" id="1616117"/>
    <lineage>
        <taxon>Bacteria</taxon>
        <taxon>Bacillati</taxon>
        <taxon>Actinomycetota</taxon>
        <taxon>Actinomycetes</taxon>
        <taxon>Kitasatosporales</taxon>
        <taxon>Streptomycetaceae</taxon>
        <taxon>Streptomyces</taxon>
    </lineage>
</organism>
<name>A0A291QFY5_9ACTN</name>
<feature type="compositionally biased region" description="Basic residues" evidence="1">
    <location>
        <begin position="7"/>
        <end position="16"/>
    </location>
</feature>
<keyword evidence="2" id="KW-1133">Transmembrane helix</keyword>
<feature type="transmembrane region" description="Helical" evidence="2">
    <location>
        <begin position="240"/>
        <end position="262"/>
    </location>
</feature>
<dbReference type="RefSeq" id="WP_098244742.1">
    <property type="nucleotide sequence ID" value="NZ_CP022685.1"/>
</dbReference>
<dbReference type="Proteomes" id="UP000221011">
    <property type="component" value="Chromosome"/>
</dbReference>
<sequence>MTTSRTTRPHGAHPRTPHPLAAELRRGPGPWSGLAVLGVVALAMGTHAQDWQGSWARTGDSLRTAGLLLGGPLALATGCWTGGRERRRGTLALRASLPRSPLRQTLLALAPAVCWPVLGHLVAATGCLLATWPYASAGRPFLSLLMADAVALGALAVLGFVAGRVVPWRLTAPLLAAAAYVVLGSASYTTSHLSLLSPALDHGYDWDRPVWWFGPVSALWTAGLAVGALLLLAARTRSTALVPLAAAGCAAALLVQTGGGLWRPDPAAAALVCDDGAPKVCVTRVERRLLPQVGAALTDLRTKLRGVRSAPERLVGGPWETSPDGRPAPRSGTAAGTARLADLELASVRDRLVDPAAYANSVAGELFAEECPPGADGGGYSTRSTEIADAVIQWLAPSPSFAYYGPGAERQLRKIEALGARERAAFLTEYFAADRCDAARVPSP</sequence>
<feature type="transmembrane region" description="Helical" evidence="2">
    <location>
        <begin position="141"/>
        <end position="163"/>
    </location>
</feature>
<keyword evidence="4" id="KW-1185">Reference proteome</keyword>
<feature type="transmembrane region" description="Helical" evidence="2">
    <location>
        <begin position="170"/>
        <end position="190"/>
    </location>
</feature>
<feature type="transmembrane region" description="Helical" evidence="2">
    <location>
        <begin position="210"/>
        <end position="233"/>
    </location>
</feature>
<keyword evidence="2" id="KW-0812">Transmembrane</keyword>
<evidence type="ECO:0000313" key="3">
    <source>
        <dbReference type="EMBL" id="ATL30437.1"/>
    </source>
</evidence>
<evidence type="ECO:0000256" key="1">
    <source>
        <dbReference type="SAM" id="MobiDB-lite"/>
    </source>
</evidence>
<feature type="region of interest" description="Disordered" evidence="1">
    <location>
        <begin position="313"/>
        <end position="334"/>
    </location>
</feature>
<dbReference type="AlphaFoldDB" id="A0A291QFY5"/>
<accession>A0A291QFY5</accession>
<evidence type="ECO:0000313" key="4">
    <source>
        <dbReference type="Proteomes" id="UP000221011"/>
    </source>
</evidence>
<feature type="transmembrane region" description="Helical" evidence="2">
    <location>
        <begin position="104"/>
        <end position="135"/>
    </location>
</feature>